<evidence type="ECO:0000259" key="9">
    <source>
        <dbReference type="Pfam" id="PF24817"/>
    </source>
</evidence>
<evidence type="ECO:0000313" key="10">
    <source>
        <dbReference type="EMBL" id="OMO67968.1"/>
    </source>
</evidence>
<dbReference type="Proteomes" id="UP000188268">
    <property type="component" value="Unassembled WGS sequence"/>
</dbReference>
<dbReference type="GO" id="GO:0043596">
    <property type="term" value="C:nuclear replication fork"/>
    <property type="evidence" value="ECO:0007669"/>
    <property type="project" value="TreeGrafter"/>
</dbReference>
<keyword evidence="4" id="KW-0539">Nucleus</keyword>
<dbReference type="GO" id="GO:0006281">
    <property type="term" value="P:DNA repair"/>
    <property type="evidence" value="ECO:0007669"/>
    <property type="project" value="TreeGrafter"/>
</dbReference>
<dbReference type="PROSITE" id="PS50294">
    <property type="entry name" value="WD_REPEATS_REGION"/>
    <property type="match status" value="2"/>
</dbReference>
<sequence length="899" mass="99634">MVVLWYFGPRFNGPFLSGGEFETNITRFTLPIRTLAFNKSGSMLAAAGDDEGIKLINTIDGSIARVLKGHRGPVTGLAFDPNGEYLASIDSIGTVIYWELQSGGTLYTLKGIAPDTGSDTSILNVLSWSPDGETLAVPGLKNDIVMYDRDTAEKLFNLRGDHTQPICYMSWSPNGKYMATSSLDRQVLIWDVKRKQDIDRQKFDERICCMAWKPTGNALAVIDVMGKYGVWESVVPSSMKSPTEDIPISKTSNGLLFFDEEDQELSMSGSLSDLGEDNHAESEPPSRKRLRKQSVIDDDQLEDAYYESSLLQTESRKKVHRVNKENSNKEKDESRSMMVSRPKMQEAFQPGSTPPQPGKRHFLCYNMLGSITTIKHDEYSHIEIDFHDTSTGPRVPPMTDHYGFTMASLNENGCVFANPCKGEKNMSTVMYRPFSSWANNSEWYMRFEGEEVKAVAVGATWVAAVTSLNFLRIFTNGGLQKHILSINGPVVTAAGFKDELAIVTHVSDCLPSNEQMLEFRIFNISKGTQSFKGRLPLTPGSYLTWLGFSEEGQLSSYDSKGVLRVFTSEFGGNWLPLFSASRERKSGENFWVVGLNARKLFCVFCKKPDSFPQVLPKPVLTLLNLSLPLASSDLGEEARENEFMLNNMHLSQIQKRIELLTGEGLDITSLDDEAFDIQAAQDRCIFRLIASCCNGDKLVRAIELVKLLSVEKSVRGAIQLATALKLPILAERFNDILEERLQSKTEVSNTSLPIPRHENNVKADVAASKVSPAIEKSQISESLVPSSSSKLSAPLFTKKVKSSDSRDVVKGAEKNAGHSQVNGVMEMKNLQAQRCSNPSLKLQNNQEVKKVGEVNQLQSQGPSNPFLKSSNKEEANKVGEVTGAQSHRPSNPFLKSTVK</sequence>
<dbReference type="Pfam" id="PF20946">
    <property type="entry name" value="Ctf4_C"/>
    <property type="match status" value="1"/>
</dbReference>
<dbReference type="PANTHER" id="PTHR19932">
    <property type="entry name" value="WD REPEAT AND HMG-BOX DNA BINDING PROTEIN"/>
    <property type="match status" value="1"/>
</dbReference>
<dbReference type="PROSITE" id="PS00678">
    <property type="entry name" value="WD_REPEATS_1"/>
    <property type="match status" value="1"/>
</dbReference>
<dbReference type="Gene3D" id="2.130.10.10">
    <property type="entry name" value="YVTN repeat-like/Quinoprotein amine dehydrogenase"/>
    <property type="match status" value="1"/>
</dbReference>
<proteinExistence type="predicted"/>
<feature type="domain" description="WDHD1/CFT4 helical bundle" evidence="8">
    <location>
        <begin position="640"/>
        <end position="742"/>
    </location>
</feature>
<feature type="domain" description="WDHD1 first WD40" evidence="9">
    <location>
        <begin position="18"/>
        <end position="230"/>
    </location>
</feature>
<gene>
    <name evidence="10" type="ORF">CCACVL1_20167</name>
</gene>
<protein>
    <submittedName>
        <fullName evidence="10">Uncharacterized protein</fullName>
    </submittedName>
</protein>
<evidence type="ECO:0000256" key="4">
    <source>
        <dbReference type="ARBA" id="ARBA00023242"/>
    </source>
</evidence>
<dbReference type="AlphaFoldDB" id="A0A1R3HC66"/>
<evidence type="ECO:0000256" key="2">
    <source>
        <dbReference type="ARBA" id="ARBA00022574"/>
    </source>
</evidence>
<evidence type="ECO:0000256" key="6">
    <source>
        <dbReference type="SAM" id="MobiDB-lite"/>
    </source>
</evidence>
<feature type="region of interest" description="Disordered" evidence="6">
    <location>
        <begin position="315"/>
        <end position="357"/>
    </location>
</feature>
<dbReference type="Gramene" id="OMO67968">
    <property type="protein sequence ID" value="OMO67968"/>
    <property type="gene ID" value="CCACVL1_20167"/>
</dbReference>
<evidence type="ECO:0000259" key="7">
    <source>
        <dbReference type="Pfam" id="PF12341"/>
    </source>
</evidence>
<dbReference type="SUPFAM" id="SSF50978">
    <property type="entry name" value="WD40 repeat-like"/>
    <property type="match status" value="1"/>
</dbReference>
<comment type="caution">
    <text evidence="10">The sequence shown here is derived from an EMBL/GenBank/DDBJ whole genome shotgun (WGS) entry which is preliminary data.</text>
</comment>
<dbReference type="InterPro" id="IPR057646">
    <property type="entry name" value="WD40_WDHD1_1st"/>
</dbReference>
<dbReference type="EMBL" id="AWWV01012319">
    <property type="protein sequence ID" value="OMO67968.1"/>
    <property type="molecule type" value="Genomic_DNA"/>
</dbReference>
<name>A0A1R3HC66_COCAP</name>
<dbReference type="GO" id="GO:0006261">
    <property type="term" value="P:DNA-templated DNA replication"/>
    <property type="evidence" value="ECO:0007669"/>
    <property type="project" value="TreeGrafter"/>
</dbReference>
<dbReference type="InterPro" id="IPR019775">
    <property type="entry name" value="WD40_repeat_CS"/>
</dbReference>
<dbReference type="OrthoDB" id="427368at2759"/>
<feature type="region of interest" description="Disordered" evidence="6">
    <location>
        <begin position="267"/>
        <end position="294"/>
    </location>
</feature>
<dbReference type="SMART" id="SM00320">
    <property type="entry name" value="WD40"/>
    <property type="match status" value="5"/>
</dbReference>
<organism evidence="10 11">
    <name type="scientific">Corchorus capsularis</name>
    <name type="common">Jute</name>
    <dbReference type="NCBI Taxonomy" id="210143"/>
    <lineage>
        <taxon>Eukaryota</taxon>
        <taxon>Viridiplantae</taxon>
        <taxon>Streptophyta</taxon>
        <taxon>Embryophyta</taxon>
        <taxon>Tracheophyta</taxon>
        <taxon>Spermatophyta</taxon>
        <taxon>Magnoliopsida</taxon>
        <taxon>eudicotyledons</taxon>
        <taxon>Gunneridae</taxon>
        <taxon>Pentapetalae</taxon>
        <taxon>rosids</taxon>
        <taxon>malvids</taxon>
        <taxon>Malvales</taxon>
        <taxon>Malvaceae</taxon>
        <taxon>Grewioideae</taxon>
        <taxon>Apeibeae</taxon>
        <taxon>Corchorus</taxon>
    </lineage>
</organism>
<keyword evidence="2 5" id="KW-0853">WD repeat</keyword>
<dbReference type="InterPro" id="IPR036322">
    <property type="entry name" value="WD40_repeat_dom_sf"/>
</dbReference>
<evidence type="ECO:0000259" key="8">
    <source>
        <dbReference type="Pfam" id="PF20946"/>
    </source>
</evidence>
<dbReference type="InterPro" id="IPR022100">
    <property type="entry name" value="WDHD1/CFT4_beta-prop_2nd"/>
</dbReference>
<evidence type="ECO:0000256" key="1">
    <source>
        <dbReference type="ARBA" id="ARBA00004123"/>
    </source>
</evidence>
<feature type="repeat" description="WD" evidence="5">
    <location>
        <begin position="159"/>
        <end position="200"/>
    </location>
</feature>
<dbReference type="GO" id="GO:0000278">
    <property type="term" value="P:mitotic cell cycle"/>
    <property type="evidence" value="ECO:0007669"/>
    <property type="project" value="TreeGrafter"/>
</dbReference>
<dbReference type="InterPro" id="IPR001680">
    <property type="entry name" value="WD40_rpt"/>
</dbReference>
<dbReference type="OMA" id="RYAHTNG"/>
<keyword evidence="11" id="KW-1185">Reference proteome</keyword>
<comment type="subcellular location">
    <subcellularLocation>
        <location evidence="1">Nucleus</location>
    </subcellularLocation>
</comment>
<feature type="compositionally biased region" description="Basic and acidic residues" evidence="6">
    <location>
        <begin position="276"/>
        <end position="286"/>
    </location>
</feature>
<keyword evidence="3" id="KW-0677">Repeat</keyword>
<dbReference type="Pfam" id="PF12341">
    <property type="entry name" value="Mcl1_mid"/>
    <property type="match status" value="1"/>
</dbReference>
<dbReference type="PANTHER" id="PTHR19932:SF10">
    <property type="entry name" value="WD REPEAT AND HMG-BOX DNA-BINDING PROTEIN 1"/>
    <property type="match status" value="1"/>
</dbReference>
<evidence type="ECO:0000256" key="3">
    <source>
        <dbReference type="ARBA" id="ARBA00022737"/>
    </source>
</evidence>
<evidence type="ECO:0000256" key="5">
    <source>
        <dbReference type="PROSITE-ProRule" id="PRU00221"/>
    </source>
</evidence>
<feature type="compositionally biased region" description="Polar residues" evidence="6">
    <location>
        <begin position="855"/>
        <end position="869"/>
    </location>
</feature>
<feature type="region of interest" description="Disordered" evidence="6">
    <location>
        <begin position="851"/>
        <end position="899"/>
    </location>
</feature>
<feature type="domain" description="WDHD1/CFT4 second beta-propeller" evidence="7">
    <location>
        <begin position="346"/>
        <end position="629"/>
    </location>
</feature>
<dbReference type="Pfam" id="PF24817">
    <property type="entry name" value="WD40_WDHD1_1st"/>
    <property type="match status" value="1"/>
</dbReference>
<dbReference type="STRING" id="210143.A0A1R3HC66"/>
<dbReference type="GO" id="GO:0003682">
    <property type="term" value="F:chromatin binding"/>
    <property type="evidence" value="ECO:0007669"/>
    <property type="project" value="TreeGrafter"/>
</dbReference>
<dbReference type="FunFam" id="2.130.10.10:FF:002324">
    <property type="entry name" value="Transducin family protein / WD-40 repeat family protein"/>
    <property type="match status" value="1"/>
</dbReference>
<feature type="repeat" description="WD" evidence="5">
    <location>
        <begin position="67"/>
        <end position="108"/>
    </location>
</feature>
<accession>A0A1R3HC66</accession>
<dbReference type="InterPro" id="IPR015943">
    <property type="entry name" value="WD40/YVTN_repeat-like_dom_sf"/>
</dbReference>
<dbReference type="InterPro" id="IPR048591">
    <property type="entry name" value="WDHD1/CFT4_hel"/>
</dbReference>
<reference evidence="10 11" key="1">
    <citation type="submission" date="2013-09" db="EMBL/GenBank/DDBJ databases">
        <title>Corchorus capsularis genome sequencing.</title>
        <authorList>
            <person name="Alam M."/>
            <person name="Haque M.S."/>
            <person name="Islam M.S."/>
            <person name="Emdad E.M."/>
            <person name="Islam M.M."/>
            <person name="Ahmed B."/>
            <person name="Halim A."/>
            <person name="Hossen Q.M.M."/>
            <person name="Hossain M.Z."/>
            <person name="Ahmed R."/>
            <person name="Khan M.M."/>
            <person name="Islam R."/>
            <person name="Rashid M.M."/>
            <person name="Khan S.A."/>
            <person name="Rahman M.S."/>
            <person name="Alam M."/>
        </authorList>
    </citation>
    <scope>NUCLEOTIDE SEQUENCE [LARGE SCALE GENOMIC DNA]</scope>
    <source>
        <strain evidence="11">cv. CVL-1</strain>
        <tissue evidence="10">Whole seedling</tissue>
    </source>
</reference>
<evidence type="ECO:0000313" key="11">
    <source>
        <dbReference type="Proteomes" id="UP000188268"/>
    </source>
</evidence>
<dbReference type="PROSITE" id="PS50082">
    <property type="entry name" value="WD_REPEATS_2"/>
    <property type="match status" value="2"/>
</dbReference>
<feature type="compositionally biased region" description="Basic and acidic residues" evidence="6">
    <location>
        <begin position="322"/>
        <end position="335"/>
    </location>
</feature>